<name>A0A0J9E2F8_9RHOB</name>
<protein>
    <submittedName>
        <fullName evidence="1">Uncharacterized protein</fullName>
    </submittedName>
</protein>
<dbReference type="Pfam" id="PF02635">
    <property type="entry name" value="DsrE"/>
    <property type="match status" value="1"/>
</dbReference>
<dbReference type="Proteomes" id="UP000037178">
    <property type="component" value="Unassembled WGS sequence"/>
</dbReference>
<dbReference type="PATRIC" id="fig|1675527.3.peg.1969"/>
<organism evidence="1 2">
    <name type="scientific">Candidatus Rhodobacter oscarellae</name>
    <dbReference type="NCBI Taxonomy" id="1675527"/>
    <lineage>
        <taxon>Bacteria</taxon>
        <taxon>Pseudomonadati</taxon>
        <taxon>Pseudomonadota</taxon>
        <taxon>Alphaproteobacteria</taxon>
        <taxon>Rhodobacterales</taxon>
        <taxon>Rhodobacter group</taxon>
        <taxon>Rhodobacter</taxon>
    </lineage>
</organism>
<comment type="caution">
    <text evidence="1">The sequence shown here is derived from an EMBL/GenBank/DDBJ whole genome shotgun (WGS) entry which is preliminary data.</text>
</comment>
<sequence>MAFLINNAWGNDDLEKATVAFIVANAAAGKGAARIFLANAALNLAVNGKADAWQAEGYAPIMELINGFVEKGGVIWVCKACADVKGISQDDLIDGAEIGGAGHTMGFLEDGGQVLM</sequence>
<dbReference type="OrthoDB" id="9812053at2"/>
<dbReference type="EMBL" id="LFTY01000002">
    <property type="protein sequence ID" value="KMW56915.1"/>
    <property type="molecule type" value="Genomic_DNA"/>
</dbReference>
<reference evidence="1 2" key="1">
    <citation type="submission" date="2015-06" db="EMBL/GenBank/DDBJ databases">
        <title>Draft genome sequence of an Alphaproteobacteria species associated to the Mediterranean sponge Oscarella lobularis.</title>
        <authorList>
            <person name="Jourda C."/>
            <person name="Santini S."/>
            <person name="Claverie J.-M."/>
        </authorList>
    </citation>
    <scope>NUCLEOTIDE SEQUENCE [LARGE SCALE GENOMIC DNA]</scope>
    <source>
        <strain evidence="1">IGS</strain>
    </source>
</reference>
<dbReference type="InterPro" id="IPR027396">
    <property type="entry name" value="DsrEFH-like"/>
</dbReference>
<dbReference type="AlphaFoldDB" id="A0A0J9E2F8"/>
<evidence type="ECO:0000313" key="2">
    <source>
        <dbReference type="Proteomes" id="UP000037178"/>
    </source>
</evidence>
<accession>A0A0J9E2F8</accession>
<proteinExistence type="predicted"/>
<dbReference type="SUPFAM" id="SSF75169">
    <property type="entry name" value="DsrEFH-like"/>
    <property type="match status" value="1"/>
</dbReference>
<dbReference type="Gene3D" id="3.40.1260.10">
    <property type="entry name" value="DsrEFH-like"/>
    <property type="match status" value="1"/>
</dbReference>
<gene>
    <name evidence="1" type="ORF">AIOL_001872</name>
</gene>
<dbReference type="STRING" id="1675527.AIOL_001872"/>
<keyword evidence="2" id="KW-1185">Reference proteome</keyword>
<evidence type="ECO:0000313" key="1">
    <source>
        <dbReference type="EMBL" id="KMW56915.1"/>
    </source>
</evidence>
<dbReference type="InterPro" id="IPR003787">
    <property type="entry name" value="Sulphur_relay_DsrE/F-like"/>
</dbReference>
<dbReference type="RefSeq" id="WP_049642722.1">
    <property type="nucleotide sequence ID" value="NZ_LFTY01000002.1"/>
</dbReference>